<protein>
    <submittedName>
        <fullName evidence="2">Uncharacterized protein</fullName>
    </submittedName>
</protein>
<accession>A0A6A5RKK7</accession>
<dbReference type="EMBL" id="ML978971">
    <property type="protein sequence ID" value="KAF1927810.1"/>
    <property type="molecule type" value="Genomic_DNA"/>
</dbReference>
<feature type="region of interest" description="Disordered" evidence="1">
    <location>
        <begin position="15"/>
        <end position="35"/>
    </location>
</feature>
<dbReference type="GeneID" id="54345480"/>
<evidence type="ECO:0000313" key="2">
    <source>
        <dbReference type="EMBL" id="KAF1927810.1"/>
    </source>
</evidence>
<gene>
    <name evidence="2" type="ORF">M421DRAFT_175798</name>
</gene>
<proteinExistence type="predicted"/>
<evidence type="ECO:0000313" key="3">
    <source>
        <dbReference type="Proteomes" id="UP000800082"/>
    </source>
</evidence>
<dbReference type="Proteomes" id="UP000800082">
    <property type="component" value="Unassembled WGS sequence"/>
</dbReference>
<reference evidence="2" key="1">
    <citation type="journal article" date="2020" name="Stud. Mycol.">
        <title>101 Dothideomycetes genomes: a test case for predicting lifestyles and emergence of pathogens.</title>
        <authorList>
            <person name="Haridas S."/>
            <person name="Albert R."/>
            <person name="Binder M."/>
            <person name="Bloem J."/>
            <person name="Labutti K."/>
            <person name="Salamov A."/>
            <person name="Andreopoulos B."/>
            <person name="Baker S."/>
            <person name="Barry K."/>
            <person name="Bills G."/>
            <person name="Bluhm B."/>
            <person name="Cannon C."/>
            <person name="Castanera R."/>
            <person name="Culley D."/>
            <person name="Daum C."/>
            <person name="Ezra D."/>
            <person name="Gonzalez J."/>
            <person name="Henrissat B."/>
            <person name="Kuo A."/>
            <person name="Liang C."/>
            <person name="Lipzen A."/>
            <person name="Lutzoni F."/>
            <person name="Magnuson J."/>
            <person name="Mondo S."/>
            <person name="Nolan M."/>
            <person name="Ohm R."/>
            <person name="Pangilinan J."/>
            <person name="Park H.-J."/>
            <person name="Ramirez L."/>
            <person name="Alfaro M."/>
            <person name="Sun H."/>
            <person name="Tritt A."/>
            <person name="Yoshinaga Y."/>
            <person name="Zwiers L.-H."/>
            <person name="Turgeon B."/>
            <person name="Goodwin S."/>
            <person name="Spatafora J."/>
            <person name="Crous P."/>
            <person name="Grigoriev I."/>
        </authorList>
    </citation>
    <scope>NUCLEOTIDE SEQUENCE</scope>
    <source>
        <strain evidence="2">CBS 183.55</strain>
    </source>
</reference>
<evidence type="ECO:0000256" key="1">
    <source>
        <dbReference type="SAM" id="MobiDB-lite"/>
    </source>
</evidence>
<sequence length="89" mass="10244">MLLSTSYLSCITKTSSKQTPQRALESKETSNTTTHRTQCTRYNVLYHRAGHITEPVKICQDQHNSALYSMSQQHHDLLLHYKGRLQLAL</sequence>
<dbReference type="RefSeq" id="XP_033448062.1">
    <property type="nucleotide sequence ID" value="XM_033587833.1"/>
</dbReference>
<keyword evidence="3" id="KW-1185">Reference proteome</keyword>
<organism evidence="2 3">
    <name type="scientific">Didymella exigua CBS 183.55</name>
    <dbReference type="NCBI Taxonomy" id="1150837"/>
    <lineage>
        <taxon>Eukaryota</taxon>
        <taxon>Fungi</taxon>
        <taxon>Dikarya</taxon>
        <taxon>Ascomycota</taxon>
        <taxon>Pezizomycotina</taxon>
        <taxon>Dothideomycetes</taxon>
        <taxon>Pleosporomycetidae</taxon>
        <taxon>Pleosporales</taxon>
        <taxon>Pleosporineae</taxon>
        <taxon>Didymellaceae</taxon>
        <taxon>Didymella</taxon>
    </lineage>
</organism>
<name>A0A6A5RKK7_9PLEO</name>
<dbReference type="AlphaFoldDB" id="A0A6A5RKK7"/>